<protein>
    <submittedName>
        <fullName evidence="1">Uncharacterized protein</fullName>
    </submittedName>
</protein>
<proteinExistence type="predicted"/>
<organism evidence="1 2">
    <name type="scientific">Alicyclobacillus mengziensis</name>
    <dbReference type="NCBI Taxonomy" id="2931921"/>
    <lineage>
        <taxon>Bacteria</taxon>
        <taxon>Bacillati</taxon>
        <taxon>Bacillota</taxon>
        <taxon>Bacilli</taxon>
        <taxon>Bacillales</taxon>
        <taxon>Alicyclobacillaceae</taxon>
        <taxon>Alicyclobacillus</taxon>
    </lineage>
</organism>
<sequence>MACVILVGVFNTNTPQQNAGAFFGEYNFAGWDANMKLCQGHGGTFGSFNWFPYNFNLNFDNFEMVDGAMNDMDLKPMAGTNI</sequence>
<keyword evidence="2" id="KW-1185">Reference proteome</keyword>
<evidence type="ECO:0000313" key="1">
    <source>
        <dbReference type="EMBL" id="QSO48265.1"/>
    </source>
</evidence>
<dbReference type="EMBL" id="CP071182">
    <property type="protein sequence ID" value="QSO48265.1"/>
    <property type="molecule type" value="Genomic_DNA"/>
</dbReference>
<gene>
    <name evidence="1" type="ORF">JZ786_04520</name>
</gene>
<accession>A0A9X7W0P6</accession>
<dbReference type="KEGG" id="afx:JZ786_04520"/>
<dbReference type="AlphaFoldDB" id="A0A9X7W0P6"/>
<dbReference type="Proteomes" id="UP000663505">
    <property type="component" value="Chromosome"/>
</dbReference>
<evidence type="ECO:0000313" key="2">
    <source>
        <dbReference type="Proteomes" id="UP000663505"/>
    </source>
</evidence>
<reference evidence="1 2" key="1">
    <citation type="submission" date="2021-02" db="EMBL/GenBank/DDBJ databases">
        <title>Alicyclobacillus curvatus sp. nov. and Alicyclobacillus mengziensis sp. nov., two acidophilic bacteria isolated from acid mine drainage.</title>
        <authorList>
            <person name="Huang Y."/>
        </authorList>
    </citation>
    <scope>NUCLEOTIDE SEQUENCE [LARGE SCALE GENOMIC DNA]</scope>
    <source>
        <strain evidence="1 2">S30H14</strain>
    </source>
</reference>
<name>A0A9X7W0P6_9BACL</name>